<keyword evidence="1" id="KW-0812">Transmembrane</keyword>
<sequence length="218" mass="25223">MVEVTRNVTKQIYCSKITFDNIVEFISRISEKESEAHKASILIELHDGTKFRFQSASEATSSEELNKVKNKRLVGFSLNFYPEFSVWIYHKRPSHINYESGETLAVALLQLAEDCLQVKLHLPGLIKILDNYWIIIFTLFLPSFLLVKQMDTDLSNFWTLFSIIIVLNFALPSLVLKYKFGTTIVMENNKDSFWYRHKESIFVSLIVGALFFSAGLMF</sequence>
<dbReference type="EMBL" id="JAEMOS010000004">
    <property type="protein sequence ID" value="MBJ7265658.1"/>
    <property type="molecule type" value="Genomic_DNA"/>
</dbReference>
<feature type="transmembrane region" description="Helical" evidence="1">
    <location>
        <begin position="199"/>
        <end position="217"/>
    </location>
</feature>
<evidence type="ECO:0000313" key="5">
    <source>
        <dbReference type="Proteomes" id="UP000655994"/>
    </source>
</evidence>
<keyword evidence="1" id="KW-0472">Membrane</keyword>
<dbReference type="Proteomes" id="UP000621390">
    <property type="component" value="Unassembled WGS sequence"/>
</dbReference>
<comment type="caution">
    <text evidence="3">The sequence shown here is derived from an EMBL/GenBank/DDBJ whole genome shotgun (WGS) entry which is preliminary data.</text>
</comment>
<dbReference type="EMBL" id="JAEMOP010000002">
    <property type="protein sequence ID" value="MBJ7314452.1"/>
    <property type="molecule type" value="Genomic_DNA"/>
</dbReference>
<evidence type="ECO:0000313" key="2">
    <source>
        <dbReference type="EMBL" id="MBJ7265658.1"/>
    </source>
</evidence>
<reference evidence="3 5" key="1">
    <citation type="submission" date="2020-09" db="EMBL/GenBank/DDBJ databases">
        <title>Draft Genomes of Bacterial Isolates from North Pond Shallow Sediments.</title>
        <authorList>
            <person name="Kiel Reese B."/>
            <person name="Mullis M."/>
            <person name="Weisend R.E."/>
        </authorList>
    </citation>
    <scope>NUCLEOTIDE SEQUENCE</scope>
    <source>
        <strain evidence="3">KJE-2</strain>
        <strain evidence="2 5">KJE-3</strain>
    </source>
</reference>
<dbReference type="Proteomes" id="UP000655994">
    <property type="component" value="Unassembled WGS sequence"/>
</dbReference>
<evidence type="ECO:0000256" key="1">
    <source>
        <dbReference type="SAM" id="Phobius"/>
    </source>
</evidence>
<protein>
    <submittedName>
        <fullName evidence="3">Uncharacterized protein</fullName>
    </submittedName>
</protein>
<name>A0A8I1G8M7_9GAMM</name>
<keyword evidence="1" id="KW-1133">Transmembrane helix</keyword>
<gene>
    <name evidence="2" type="ORF">JHC10_01735</name>
    <name evidence="3" type="ORF">JHC11_00360</name>
</gene>
<feature type="transmembrane region" description="Helical" evidence="1">
    <location>
        <begin position="157"/>
        <end position="178"/>
    </location>
</feature>
<evidence type="ECO:0000313" key="4">
    <source>
        <dbReference type="Proteomes" id="UP000621390"/>
    </source>
</evidence>
<keyword evidence="5" id="KW-1185">Reference proteome</keyword>
<feature type="transmembrane region" description="Helical" evidence="1">
    <location>
        <begin position="128"/>
        <end position="145"/>
    </location>
</feature>
<organism evidence="3 4">
    <name type="scientific">Idiomarina abyssalis</name>
    <dbReference type="NCBI Taxonomy" id="86102"/>
    <lineage>
        <taxon>Bacteria</taxon>
        <taxon>Pseudomonadati</taxon>
        <taxon>Pseudomonadota</taxon>
        <taxon>Gammaproteobacteria</taxon>
        <taxon>Alteromonadales</taxon>
        <taxon>Idiomarinaceae</taxon>
        <taxon>Idiomarina</taxon>
    </lineage>
</organism>
<accession>A0A8I1G8M7</accession>
<dbReference type="RefSeq" id="WP_199493617.1">
    <property type="nucleotide sequence ID" value="NZ_JAEMOO010000014.1"/>
</dbReference>
<proteinExistence type="predicted"/>
<evidence type="ECO:0000313" key="3">
    <source>
        <dbReference type="EMBL" id="MBJ7314452.1"/>
    </source>
</evidence>
<dbReference type="AlphaFoldDB" id="A0A8I1G8M7"/>